<evidence type="ECO:0000256" key="2">
    <source>
        <dbReference type="ARBA" id="ARBA00012438"/>
    </source>
</evidence>
<dbReference type="EC" id="2.7.13.3" evidence="2"/>
<organism evidence="11 12">
    <name type="scientific">Corynebacterium accolens</name>
    <dbReference type="NCBI Taxonomy" id="38284"/>
    <lineage>
        <taxon>Bacteria</taxon>
        <taxon>Bacillati</taxon>
        <taxon>Actinomycetota</taxon>
        <taxon>Actinomycetes</taxon>
        <taxon>Mycobacteriales</taxon>
        <taxon>Corynebacteriaceae</taxon>
        <taxon>Corynebacterium</taxon>
    </lineage>
</organism>
<dbReference type="CDD" id="cd16917">
    <property type="entry name" value="HATPase_UhpB-NarQ-NarX-like"/>
    <property type="match status" value="1"/>
</dbReference>
<name>A0AAP4C1P1_9CORY</name>
<dbReference type="Pfam" id="PF02518">
    <property type="entry name" value="HATPase_c"/>
    <property type="match status" value="1"/>
</dbReference>
<feature type="domain" description="Histidine kinase/HSP90-like ATPase" evidence="9">
    <location>
        <begin position="182"/>
        <end position="258"/>
    </location>
</feature>
<keyword evidence="4" id="KW-0808">Transferase</keyword>
<evidence type="ECO:0000256" key="7">
    <source>
        <dbReference type="ARBA" id="ARBA00022840"/>
    </source>
</evidence>
<dbReference type="Gene3D" id="3.30.565.10">
    <property type="entry name" value="Histidine kinase-like ATPase, C-terminal domain"/>
    <property type="match status" value="1"/>
</dbReference>
<evidence type="ECO:0000256" key="4">
    <source>
        <dbReference type="ARBA" id="ARBA00022679"/>
    </source>
</evidence>
<dbReference type="GO" id="GO:0046983">
    <property type="term" value="F:protein dimerization activity"/>
    <property type="evidence" value="ECO:0007669"/>
    <property type="project" value="InterPro"/>
</dbReference>
<proteinExistence type="predicted"/>
<evidence type="ECO:0000256" key="1">
    <source>
        <dbReference type="ARBA" id="ARBA00000085"/>
    </source>
</evidence>
<reference evidence="11" key="1">
    <citation type="submission" date="2023-05" db="EMBL/GenBank/DDBJ databases">
        <title>Metabolic capabilities are highly conserved among human nasal-associated Corynebacterium species in pangenomic analyses.</title>
        <authorList>
            <person name="Tran T.H."/>
            <person name="Roberts A.Q."/>
            <person name="Escapa I.F."/>
            <person name="Gao W."/>
            <person name="Conlan S."/>
            <person name="Kong H."/>
            <person name="Segre J.A."/>
            <person name="Kelly M.S."/>
            <person name="Lemon K.P."/>
        </authorList>
    </citation>
    <scope>NUCLEOTIDE SEQUENCE</scope>
    <source>
        <strain evidence="11">KPL2618</strain>
    </source>
</reference>
<dbReference type="GO" id="GO:0000155">
    <property type="term" value="F:phosphorelay sensor kinase activity"/>
    <property type="evidence" value="ECO:0007669"/>
    <property type="project" value="InterPro"/>
</dbReference>
<evidence type="ECO:0000256" key="5">
    <source>
        <dbReference type="ARBA" id="ARBA00022741"/>
    </source>
</evidence>
<dbReference type="RefSeq" id="WP_284641876.1">
    <property type="nucleotide sequence ID" value="NZ_JASNVU010000004.1"/>
</dbReference>
<dbReference type="InterPro" id="IPR011712">
    <property type="entry name" value="Sig_transdc_His_kin_sub3_dim/P"/>
</dbReference>
<dbReference type="PANTHER" id="PTHR24421:SF10">
    <property type="entry name" value="NITRATE_NITRITE SENSOR PROTEIN NARQ"/>
    <property type="match status" value="1"/>
</dbReference>
<keyword evidence="7" id="KW-0067">ATP-binding</keyword>
<evidence type="ECO:0000259" key="10">
    <source>
        <dbReference type="Pfam" id="PF07730"/>
    </source>
</evidence>
<dbReference type="EMBL" id="JASNVU010000004">
    <property type="protein sequence ID" value="MDK4334603.1"/>
    <property type="molecule type" value="Genomic_DNA"/>
</dbReference>
<dbReference type="PANTHER" id="PTHR24421">
    <property type="entry name" value="NITRATE/NITRITE SENSOR PROTEIN NARX-RELATED"/>
    <property type="match status" value="1"/>
</dbReference>
<dbReference type="GO" id="GO:0005524">
    <property type="term" value="F:ATP binding"/>
    <property type="evidence" value="ECO:0007669"/>
    <property type="project" value="UniProtKB-KW"/>
</dbReference>
<keyword evidence="3" id="KW-0597">Phosphoprotein</keyword>
<dbReference type="InterPro" id="IPR050482">
    <property type="entry name" value="Sensor_HK_TwoCompSys"/>
</dbReference>
<comment type="catalytic activity">
    <reaction evidence="1">
        <text>ATP + protein L-histidine = ADP + protein N-phospho-L-histidine.</text>
        <dbReference type="EC" id="2.7.13.3"/>
    </reaction>
</comment>
<evidence type="ECO:0000256" key="3">
    <source>
        <dbReference type="ARBA" id="ARBA00022553"/>
    </source>
</evidence>
<dbReference type="AlphaFoldDB" id="A0AAP4C1P1"/>
<dbReference type="Pfam" id="PF07730">
    <property type="entry name" value="HisKA_3"/>
    <property type="match status" value="1"/>
</dbReference>
<keyword evidence="6 11" id="KW-0418">Kinase</keyword>
<accession>A0AAP4C1P1</accession>
<dbReference type="Proteomes" id="UP001230317">
    <property type="component" value="Unassembled WGS sequence"/>
</dbReference>
<dbReference type="InterPro" id="IPR003594">
    <property type="entry name" value="HATPase_dom"/>
</dbReference>
<evidence type="ECO:0000313" key="11">
    <source>
        <dbReference type="EMBL" id="MDK4334603.1"/>
    </source>
</evidence>
<dbReference type="InterPro" id="IPR036890">
    <property type="entry name" value="HATPase_C_sf"/>
</dbReference>
<protein>
    <recommendedName>
        <fullName evidence="2">histidine kinase</fullName>
        <ecNumber evidence="2">2.7.13.3</ecNumber>
    </recommendedName>
</protein>
<evidence type="ECO:0000256" key="6">
    <source>
        <dbReference type="ARBA" id="ARBA00022777"/>
    </source>
</evidence>
<keyword evidence="5" id="KW-0547">Nucleotide-binding</keyword>
<sequence length="269" mass="28150">MLFISPCRARYSYSAKDTFRVVLALPLPGARAIRLGGVIFSKKQATSNEERQARVIAELTASRRAIADAYEVERARIERDLHDGAQQYLVAASMKLGEALLDATGAEAELLTAAKRDVDRGLRSLRATVHGIHPQVLQDHGLVAALADAASAHGPHVSVYAPHPLPRLSASVLACGYFFGTEALTNAAKHAPGAPVSVLITSDAALRISVVDEGPGGARMVPGRGLSGMAERLAAFGGKMSLSSPDGGPTQVSCTIPLLLERGQTGVSA</sequence>
<keyword evidence="8" id="KW-0902">Two-component regulatory system</keyword>
<evidence type="ECO:0000256" key="8">
    <source>
        <dbReference type="ARBA" id="ARBA00023012"/>
    </source>
</evidence>
<dbReference type="GO" id="GO:0016020">
    <property type="term" value="C:membrane"/>
    <property type="evidence" value="ECO:0007669"/>
    <property type="project" value="InterPro"/>
</dbReference>
<dbReference type="SUPFAM" id="SSF55874">
    <property type="entry name" value="ATPase domain of HSP90 chaperone/DNA topoisomerase II/histidine kinase"/>
    <property type="match status" value="1"/>
</dbReference>
<evidence type="ECO:0000259" key="9">
    <source>
        <dbReference type="Pfam" id="PF02518"/>
    </source>
</evidence>
<gene>
    <name evidence="11" type="ORF">QPX58_04140</name>
</gene>
<dbReference type="Gene3D" id="1.20.5.1930">
    <property type="match status" value="1"/>
</dbReference>
<evidence type="ECO:0000313" key="12">
    <source>
        <dbReference type="Proteomes" id="UP001230317"/>
    </source>
</evidence>
<comment type="caution">
    <text evidence="11">The sequence shown here is derived from an EMBL/GenBank/DDBJ whole genome shotgun (WGS) entry which is preliminary data.</text>
</comment>
<feature type="domain" description="Signal transduction histidine kinase subgroup 3 dimerisation and phosphoacceptor" evidence="10">
    <location>
        <begin position="73"/>
        <end position="137"/>
    </location>
</feature>